<reference evidence="1 2" key="1">
    <citation type="submission" date="2016-03" db="EMBL/GenBank/DDBJ databases">
        <title>EvidentialGene: Evidence-directed Construction of Genes on Genomes.</title>
        <authorList>
            <person name="Gilbert D.G."/>
            <person name="Choi J.-H."/>
            <person name="Mockaitis K."/>
            <person name="Colbourne J."/>
            <person name="Pfrender M."/>
        </authorList>
    </citation>
    <scope>NUCLEOTIDE SEQUENCE [LARGE SCALE GENOMIC DNA]</scope>
    <source>
        <strain evidence="1 2">Xinb3</strain>
        <tissue evidence="1">Complete organism</tissue>
    </source>
</reference>
<sequence length="103" mass="11598">QKNLAFSFPQEIISVFKKELPNNPVLNLCLWGKLRLPTLFEKVSLLRPNWPAESGALSILSTDISTKNKMAVVFSFWDGKLNSEMLKMKHCKDATAEGLFTAL</sequence>
<evidence type="ECO:0000313" key="1">
    <source>
        <dbReference type="EMBL" id="KZR97865.1"/>
    </source>
</evidence>
<accession>A0A164FK44</accession>
<dbReference type="AlphaFoldDB" id="A0A164FK44"/>
<comment type="caution">
    <text evidence="1">The sequence shown here is derived from an EMBL/GenBank/DDBJ whole genome shotgun (WGS) entry which is preliminary data.</text>
</comment>
<protein>
    <submittedName>
        <fullName evidence="1">Uncharacterized protein</fullName>
    </submittedName>
</protein>
<proteinExistence type="predicted"/>
<dbReference type="Proteomes" id="UP000076858">
    <property type="component" value="Unassembled WGS sequence"/>
</dbReference>
<dbReference type="EMBL" id="LRGB01019784">
    <property type="protein sequence ID" value="KZR97865.1"/>
    <property type="molecule type" value="Genomic_DNA"/>
</dbReference>
<keyword evidence="2" id="KW-1185">Reference proteome</keyword>
<feature type="non-terminal residue" evidence="1">
    <location>
        <position position="1"/>
    </location>
</feature>
<gene>
    <name evidence="1" type="ORF">APZ42_007030</name>
</gene>
<organism evidence="1 2">
    <name type="scientific">Daphnia magna</name>
    <dbReference type="NCBI Taxonomy" id="35525"/>
    <lineage>
        <taxon>Eukaryota</taxon>
        <taxon>Metazoa</taxon>
        <taxon>Ecdysozoa</taxon>
        <taxon>Arthropoda</taxon>
        <taxon>Crustacea</taxon>
        <taxon>Branchiopoda</taxon>
        <taxon>Diplostraca</taxon>
        <taxon>Cladocera</taxon>
        <taxon>Anomopoda</taxon>
        <taxon>Daphniidae</taxon>
        <taxon>Daphnia</taxon>
    </lineage>
</organism>
<name>A0A164FK44_9CRUS</name>
<evidence type="ECO:0000313" key="2">
    <source>
        <dbReference type="Proteomes" id="UP000076858"/>
    </source>
</evidence>